<dbReference type="GO" id="GO:0016020">
    <property type="term" value="C:membrane"/>
    <property type="evidence" value="ECO:0007669"/>
    <property type="project" value="GOC"/>
</dbReference>
<organism evidence="5 6">
    <name type="scientific">Candidatus Curtissbacteria bacterium RIFCSPHIGHO2_01_FULL_40_12</name>
    <dbReference type="NCBI Taxonomy" id="1797710"/>
    <lineage>
        <taxon>Bacteria</taxon>
        <taxon>Candidatus Curtissiibacteriota</taxon>
    </lineage>
</organism>
<comment type="caution">
    <text evidence="5">The sequence shown here is derived from an EMBL/GenBank/DDBJ whole genome shotgun (WGS) entry which is preliminary data.</text>
</comment>
<comment type="similarity">
    <text evidence="1">Belongs to the glycosyltransferase 2 family.</text>
</comment>
<evidence type="ECO:0000313" key="6">
    <source>
        <dbReference type="Proteomes" id="UP000178577"/>
    </source>
</evidence>
<dbReference type="PANTHER" id="PTHR43398:SF1">
    <property type="entry name" value="DOLICHOL-PHOSPHATE MANNOSYLTRANSFERASE SUBUNIT 1"/>
    <property type="match status" value="1"/>
</dbReference>
<reference evidence="5 6" key="1">
    <citation type="journal article" date="2016" name="Nat. Commun.">
        <title>Thousands of microbial genomes shed light on interconnected biogeochemical processes in an aquifer system.</title>
        <authorList>
            <person name="Anantharaman K."/>
            <person name="Brown C.T."/>
            <person name="Hug L.A."/>
            <person name="Sharon I."/>
            <person name="Castelle C.J."/>
            <person name="Probst A.J."/>
            <person name="Thomas B.C."/>
            <person name="Singh A."/>
            <person name="Wilkins M.J."/>
            <person name="Karaoz U."/>
            <person name="Brodie E.L."/>
            <person name="Williams K.H."/>
            <person name="Hubbard S.S."/>
            <person name="Banfield J.F."/>
        </authorList>
    </citation>
    <scope>NUCLEOTIDE SEQUENCE [LARGE SCALE GENOMIC DNA]</scope>
</reference>
<evidence type="ECO:0000313" key="5">
    <source>
        <dbReference type="EMBL" id="OGD87326.1"/>
    </source>
</evidence>
<dbReference type="InterPro" id="IPR039528">
    <property type="entry name" value="DPM1-like"/>
</dbReference>
<dbReference type="InterPro" id="IPR001173">
    <property type="entry name" value="Glyco_trans_2-like"/>
</dbReference>
<proteinExistence type="inferred from homology"/>
<gene>
    <name evidence="5" type="ORF">A2693_03280</name>
</gene>
<accession>A0A1F5G626</accession>
<evidence type="ECO:0000256" key="2">
    <source>
        <dbReference type="ARBA" id="ARBA00022676"/>
    </source>
</evidence>
<dbReference type="PANTHER" id="PTHR43398">
    <property type="entry name" value="DOLICHOL-PHOSPHATE MANNOSYLTRANSFERASE SUBUNIT 1"/>
    <property type="match status" value="1"/>
</dbReference>
<sequence>MIYFLIPSFNDCENFADLLKNIAKTIKRQRYKVTIVNDGSTDKTKQVIKELSKKYPVTMIGYDKNRGPGYAFKFGFNYLIPRLKADDLVITMEADNTADYFILKRMIQESNNFDVILASPYSGAGAFLGINLQRKILGHVASILDRFIFRLKNIKTYSSFYRIYRVAILKKAKKVYGDKFITEDGFSSVIEILIKLAKVDAKFTEVPAVVDWRSRKGKSKMKITKTITRHLRLYQEYLQGKYN</sequence>
<dbReference type="Proteomes" id="UP000178577">
    <property type="component" value="Unassembled WGS sequence"/>
</dbReference>
<keyword evidence="2" id="KW-0328">Glycosyltransferase</keyword>
<feature type="domain" description="Glycosyltransferase 2-like" evidence="4">
    <location>
        <begin position="5"/>
        <end position="171"/>
    </location>
</feature>
<dbReference type="AlphaFoldDB" id="A0A1F5G626"/>
<dbReference type="EMBL" id="MFAY01000061">
    <property type="protein sequence ID" value="OGD87326.1"/>
    <property type="molecule type" value="Genomic_DNA"/>
</dbReference>
<evidence type="ECO:0000256" key="3">
    <source>
        <dbReference type="ARBA" id="ARBA00022679"/>
    </source>
</evidence>
<evidence type="ECO:0000256" key="1">
    <source>
        <dbReference type="ARBA" id="ARBA00006739"/>
    </source>
</evidence>
<dbReference type="GO" id="GO:0009247">
    <property type="term" value="P:glycolipid biosynthetic process"/>
    <property type="evidence" value="ECO:0007669"/>
    <property type="project" value="TreeGrafter"/>
</dbReference>
<name>A0A1F5G626_9BACT</name>
<dbReference type="InterPro" id="IPR029044">
    <property type="entry name" value="Nucleotide-diphossugar_trans"/>
</dbReference>
<dbReference type="GO" id="GO:0004582">
    <property type="term" value="F:dolichyl-phosphate beta-D-mannosyltransferase activity"/>
    <property type="evidence" value="ECO:0007669"/>
    <property type="project" value="InterPro"/>
</dbReference>
<evidence type="ECO:0000259" key="4">
    <source>
        <dbReference type="Pfam" id="PF00535"/>
    </source>
</evidence>
<protein>
    <recommendedName>
        <fullName evidence="4">Glycosyltransferase 2-like domain-containing protein</fullName>
    </recommendedName>
</protein>
<dbReference type="Gene3D" id="3.90.550.10">
    <property type="entry name" value="Spore Coat Polysaccharide Biosynthesis Protein SpsA, Chain A"/>
    <property type="match status" value="1"/>
</dbReference>
<dbReference type="SUPFAM" id="SSF53448">
    <property type="entry name" value="Nucleotide-diphospho-sugar transferases"/>
    <property type="match status" value="1"/>
</dbReference>
<dbReference type="Pfam" id="PF00535">
    <property type="entry name" value="Glycos_transf_2"/>
    <property type="match status" value="1"/>
</dbReference>
<keyword evidence="3" id="KW-0808">Transferase</keyword>